<keyword evidence="4" id="KW-1185">Reference proteome</keyword>
<feature type="signal peptide" evidence="2">
    <location>
        <begin position="1"/>
        <end position="23"/>
    </location>
</feature>
<evidence type="ECO:0000313" key="3">
    <source>
        <dbReference type="EMBL" id="MCR6482842.1"/>
    </source>
</evidence>
<feature type="region of interest" description="Disordered" evidence="1">
    <location>
        <begin position="28"/>
        <end position="55"/>
    </location>
</feature>
<dbReference type="Proteomes" id="UP001144096">
    <property type="component" value="Unassembled WGS sequence"/>
</dbReference>
<gene>
    <name evidence="3" type="ORF">M8542_08430</name>
</gene>
<keyword evidence="2" id="KW-0732">Signal</keyword>
<sequence>MSFRAFPLVAAGVALLIAGCSGGGDSSGAATSSAATAKSGGTSKAQPTTEPVGDDAVGRYETYLHAIGNRDVATACEIGRPAAEESRGSSGPCEQSMKIQFGMYDPDEMKAMRGAKVDKAGITESPTRVEIPTGAVKVDVELIETELNDAVMELRDGKWYRVK</sequence>
<name>A0A9X2SHK8_9PSEU</name>
<dbReference type="RefSeq" id="WP_257919462.1">
    <property type="nucleotide sequence ID" value="NZ_JAMXQV010000003.1"/>
</dbReference>
<protein>
    <recommendedName>
        <fullName evidence="5">Lipoprotein</fullName>
    </recommendedName>
</protein>
<proteinExistence type="predicted"/>
<feature type="compositionally biased region" description="Low complexity" evidence="1">
    <location>
        <begin position="28"/>
        <end position="45"/>
    </location>
</feature>
<evidence type="ECO:0000256" key="2">
    <source>
        <dbReference type="SAM" id="SignalP"/>
    </source>
</evidence>
<evidence type="ECO:0000313" key="4">
    <source>
        <dbReference type="Proteomes" id="UP001144096"/>
    </source>
</evidence>
<organism evidence="3 4">
    <name type="scientific">Amycolatopsis iheyensis</name>
    <dbReference type="NCBI Taxonomy" id="2945988"/>
    <lineage>
        <taxon>Bacteria</taxon>
        <taxon>Bacillati</taxon>
        <taxon>Actinomycetota</taxon>
        <taxon>Actinomycetes</taxon>
        <taxon>Pseudonocardiales</taxon>
        <taxon>Pseudonocardiaceae</taxon>
        <taxon>Amycolatopsis</taxon>
    </lineage>
</organism>
<evidence type="ECO:0008006" key="5">
    <source>
        <dbReference type="Google" id="ProtNLM"/>
    </source>
</evidence>
<feature type="chain" id="PRO_5040903775" description="Lipoprotein" evidence="2">
    <location>
        <begin position="24"/>
        <end position="163"/>
    </location>
</feature>
<accession>A0A9X2SHK8</accession>
<dbReference type="EMBL" id="JAMXQV010000003">
    <property type="protein sequence ID" value="MCR6482842.1"/>
    <property type="molecule type" value="Genomic_DNA"/>
</dbReference>
<comment type="caution">
    <text evidence="3">The sequence shown here is derived from an EMBL/GenBank/DDBJ whole genome shotgun (WGS) entry which is preliminary data.</text>
</comment>
<dbReference type="PROSITE" id="PS51257">
    <property type="entry name" value="PROKAR_LIPOPROTEIN"/>
    <property type="match status" value="1"/>
</dbReference>
<dbReference type="AlphaFoldDB" id="A0A9X2SHK8"/>
<evidence type="ECO:0000256" key="1">
    <source>
        <dbReference type="SAM" id="MobiDB-lite"/>
    </source>
</evidence>
<reference evidence="3" key="1">
    <citation type="submission" date="2022-06" db="EMBL/GenBank/DDBJ databases">
        <title>Amycolatopsis iheyaensis sp. nov., a new species of the genus Amycolatopsis isolated from soil in Iheya island, Japan.</title>
        <authorList>
            <person name="Ngamcharungchit C."/>
            <person name="Kanto H."/>
            <person name="Take A."/>
            <person name="Intra B."/>
            <person name="Matsumoto A."/>
            <person name="Panbangred W."/>
            <person name="Inahashi Y."/>
        </authorList>
    </citation>
    <scope>NUCLEOTIDE SEQUENCE</scope>
    <source>
        <strain evidence="3">OK19-0408</strain>
    </source>
</reference>